<protein>
    <submittedName>
        <fullName evidence="1">Uncharacterized protein</fullName>
    </submittedName>
</protein>
<reference evidence="2" key="1">
    <citation type="journal article" date="2024" name="Front. Bioeng. Biotechnol.">
        <title>Genome-scale model development and genomic sequencing of the oleaginous clade Lipomyces.</title>
        <authorList>
            <person name="Czajka J.J."/>
            <person name="Han Y."/>
            <person name="Kim J."/>
            <person name="Mondo S.J."/>
            <person name="Hofstad B.A."/>
            <person name="Robles A."/>
            <person name="Haridas S."/>
            <person name="Riley R."/>
            <person name="LaButti K."/>
            <person name="Pangilinan J."/>
            <person name="Andreopoulos W."/>
            <person name="Lipzen A."/>
            <person name="Yan J."/>
            <person name="Wang M."/>
            <person name="Ng V."/>
            <person name="Grigoriev I.V."/>
            <person name="Spatafora J.W."/>
            <person name="Magnuson J.K."/>
            <person name="Baker S.E."/>
            <person name="Pomraning K.R."/>
        </authorList>
    </citation>
    <scope>NUCLEOTIDE SEQUENCE [LARGE SCALE GENOMIC DNA]</scope>
    <source>
        <strain evidence="2">CBS 10300</strain>
    </source>
</reference>
<evidence type="ECO:0000313" key="1">
    <source>
        <dbReference type="EMBL" id="KAK9320159.1"/>
    </source>
</evidence>
<name>A0ACC3TG76_9ASCO</name>
<evidence type="ECO:0000313" key="2">
    <source>
        <dbReference type="Proteomes" id="UP001489719"/>
    </source>
</evidence>
<accession>A0ACC3TG76</accession>
<proteinExistence type="predicted"/>
<comment type="caution">
    <text evidence="1">The sequence shown here is derived from an EMBL/GenBank/DDBJ whole genome shotgun (WGS) entry which is preliminary data.</text>
</comment>
<keyword evidence="2" id="KW-1185">Reference proteome</keyword>
<gene>
    <name evidence="1" type="ORF">V1517DRAFT_11365</name>
</gene>
<organism evidence="1 2">
    <name type="scientific">Lipomyces orientalis</name>
    <dbReference type="NCBI Taxonomy" id="1233043"/>
    <lineage>
        <taxon>Eukaryota</taxon>
        <taxon>Fungi</taxon>
        <taxon>Dikarya</taxon>
        <taxon>Ascomycota</taxon>
        <taxon>Saccharomycotina</taxon>
        <taxon>Lipomycetes</taxon>
        <taxon>Lipomycetales</taxon>
        <taxon>Lipomycetaceae</taxon>
        <taxon>Lipomyces</taxon>
    </lineage>
</organism>
<dbReference type="Proteomes" id="UP001489719">
    <property type="component" value="Unassembled WGS sequence"/>
</dbReference>
<dbReference type="EMBL" id="MU970142">
    <property type="protein sequence ID" value="KAK9320159.1"/>
    <property type="molecule type" value="Genomic_DNA"/>
</dbReference>
<sequence>MATEDSDERAPWPDLAGHDSTYDSLDSERAPSPDIFNGDIAQKDSNEGHQVSPSTESVLPVPIEKVALASNPSTIPSNQLIEEVASEESLRPKLLEDGYTSAAKSGRDKRICGIKRKVFFAVSILLTVIVVCATIGGAVGGTRRSSKTKLPTEQSYSPALFTSTSVPASTTQAKLLTSSTQSESSVLSMSWPTFAKQTEYSTLPTPSESPFSSLSSTSTTRTTSLTLFGISAGALGSYSSAMSTASTPKIDSSSSTTMTTETSSSNGPTEPPLSLSSTASSTSSAASSATPSAISWTTISTELSSSSSSSSVMMSSLSLSDANQVSAGHLTPTGSTESSSSLSICPTAGHITGCCVTWPVPTSSTTICNDPSSPRSSRDLQARSCTLLFCLP</sequence>